<dbReference type="InterPro" id="IPR041635">
    <property type="entry name" value="Type_ISP_LLaBIII_C"/>
</dbReference>
<dbReference type="EMBL" id="RCZM01000011">
    <property type="protein sequence ID" value="TPG12248.1"/>
    <property type="molecule type" value="Genomic_DNA"/>
</dbReference>
<dbReference type="AlphaFoldDB" id="A0A502CH08"/>
<evidence type="ECO:0000259" key="1">
    <source>
        <dbReference type="Pfam" id="PF18135"/>
    </source>
</evidence>
<proteinExistence type="predicted"/>
<protein>
    <recommendedName>
        <fullName evidence="1">Type ISP restriction-modification enzyme LLaBIII C-terminal specificity domain-containing protein</fullName>
    </recommendedName>
</protein>
<reference evidence="2 3" key="1">
    <citation type="journal article" date="2019" name="Environ. Microbiol.">
        <title>Species interactions and distinct microbial communities in high Arctic permafrost affected cryosols are associated with the CH4 and CO2 gas fluxes.</title>
        <authorList>
            <person name="Altshuler I."/>
            <person name="Hamel J."/>
            <person name="Turney S."/>
            <person name="Magnuson E."/>
            <person name="Levesque R."/>
            <person name="Greer C."/>
            <person name="Whyte L.G."/>
        </authorList>
    </citation>
    <scope>NUCLEOTIDE SEQUENCE [LARGE SCALE GENOMIC DNA]</scope>
    <source>
        <strain evidence="2 3">S9.3A</strain>
    </source>
</reference>
<evidence type="ECO:0000313" key="3">
    <source>
        <dbReference type="Proteomes" id="UP000317722"/>
    </source>
</evidence>
<dbReference type="InterPro" id="IPR029063">
    <property type="entry name" value="SAM-dependent_MTases_sf"/>
</dbReference>
<feature type="domain" description="Type ISP restriction-modification enzyme LLaBIII C-terminal specificity" evidence="1">
    <location>
        <begin position="162"/>
        <end position="500"/>
    </location>
</feature>
<comment type="caution">
    <text evidence="2">The sequence shown here is derived from an EMBL/GenBank/DDBJ whole genome shotgun (WGS) entry which is preliminary data.</text>
</comment>
<sequence length="572" mass="62357">MIFSHTKSLNDLYVYFWRWAIWKVFEVNTGPAVVSMITSSSWLTGAGFLGLRRLVREVADQITIIDLGGAGRGARKEENVFDIQTPVAIVTLTRKGGSDRSVPAAARYLRVSGSRQEKLSALQEQAAGTAQATWTPLHSDWYAPLSPPAGDEDWQTYVAVADLLPWQQPGCSWGRTFPIAPQAEVLEERWRRFVSTADVKDREGLYAAANSGRNVHTKVGGQIPLANEPTGASGLPLVRYGYRSFDRQWAFSDPRFATLERPSLWWSVSPKQVFLTSMMTNPLGHGPAATVTAFVPDFHHFCGRGGKDVIALYRDAAGTPNVDPAALRLLGNKLGLTITVEQLFAYTFGVLAGADYTERFHEALETPGPRVPLTADPELFRRMVAHGEELIWLQTFGERFREGELPTAGITWNPKPSRLPEAKTDIKYDSATAALRVADGVLTGVPEQAWAFAVSGMGVMPKWLGYRMAKPTGKAASSKSSLDKIRPTTWSSEWSTELVEIVAAIKETVALVPAGIALLDEIVTGPLVAADELPPVPDALRQPPKAAKVAAGQEGFTFDDGMLPGTHEGGLF</sequence>
<name>A0A502CH08_9MICO</name>
<accession>A0A502CH08</accession>
<evidence type="ECO:0000313" key="2">
    <source>
        <dbReference type="EMBL" id="TPG12248.1"/>
    </source>
</evidence>
<gene>
    <name evidence="2" type="ORF">EAH86_20190</name>
</gene>
<dbReference type="Pfam" id="PF18135">
    <property type="entry name" value="Type_ISP_C"/>
    <property type="match status" value="1"/>
</dbReference>
<dbReference type="Gene3D" id="3.40.50.150">
    <property type="entry name" value="Vaccinia Virus protein VP39"/>
    <property type="match status" value="1"/>
</dbReference>
<organism evidence="2 3">
    <name type="scientific">Pedococcus bigeumensis</name>
    <dbReference type="NCBI Taxonomy" id="433644"/>
    <lineage>
        <taxon>Bacteria</taxon>
        <taxon>Bacillati</taxon>
        <taxon>Actinomycetota</taxon>
        <taxon>Actinomycetes</taxon>
        <taxon>Micrococcales</taxon>
        <taxon>Intrasporangiaceae</taxon>
        <taxon>Pedococcus</taxon>
    </lineage>
</organism>
<dbReference type="Proteomes" id="UP000317722">
    <property type="component" value="Unassembled WGS sequence"/>
</dbReference>
<keyword evidence="3" id="KW-1185">Reference proteome</keyword>